<dbReference type="Gene3D" id="3.30.460.10">
    <property type="entry name" value="Beta Polymerase, domain 2"/>
    <property type="match status" value="1"/>
</dbReference>
<dbReference type="PANTHER" id="PTHR33933">
    <property type="entry name" value="NUCLEOTIDYLTRANSFERASE"/>
    <property type="match status" value="1"/>
</dbReference>
<dbReference type="Pfam" id="PF01909">
    <property type="entry name" value="NTP_transf_2"/>
    <property type="match status" value="1"/>
</dbReference>
<dbReference type="RefSeq" id="WP_129604845.1">
    <property type="nucleotide sequence ID" value="NZ_SBLB01000007.1"/>
</dbReference>
<protein>
    <submittedName>
        <fullName evidence="2">Nucleotidyltransferase domain-containing protein</fullName>
    </submittedName>
</protein>
<dbReference type="PANTHER" id="PTHR33933:SF1">
    <property type="entry name" value="PROTEIN ADENYLYLTRANSFERASE MNTA-RELATED"/>
    <property type="match status" value="1"/>
</dbReference>
<comment type="caution">
    <text evidence="2">The sequence shown here is derived from an EMBL/GenBank/DDBJ whole genome shotgun (WGS) entry which is preliminary data.</text>
</comment>
<accession>A0A4Q2ULM1</accession>
<dbReference type="GO" id="GO:0016779">
    <property type="term" value="F:nucleotidyltransferase activity"/>
    <property type="evidence" value="ECO:0007669"/>
    <property type="project" value="InterPro"/>
</dbReference>
<evidence type="ECO:0000313" key="3">
    <source>
        <dbReference type="Proteomes" id="UP000290407"/>
    </source>
</evidence>
<gene>
    <name evidence="2" type="ORF">EQG79_23850</name>
</gene>
<evidence type="ECO:0000313" key="2">
    <source>
        <dbReference type="EMBL" id="RYC67739.1"/>
    </source>
</evidence>
<dbReference type="InterPro" id="IPR002934">
    <property type="entry name" value="Polymerase_NTP_transf_dom"/>
</dbReference>
<proteinExistence type="predicted"/>
<sequence length="118" mass="13676">MAIVTDLAAVNNDVINIMERYYGPRLDSVILFGSYARGDYNEESDVDYLIVLTDENVSPSKEVYTTIAARNEYYLQTLIPISTVVVSKTQFLTSNRMFYREVKKDGKCIYERRPEQLR</sequence>
<dbReference type="InterPro" id="IPR052548">
    <property type="entry name" value="Type_VII_TA_antitoxin"/>
</dbReference>
<organism evidence="2 3">
    <name type="scientific">Spirosoma sordidisoli</name>
    <dbReference type="NCBI Taxonomy" id="2502893"/>
    <lineage>
        <taxon>Bacteria</taxon>
        <taxon>Pseudomonadati</taxon>
        <taxon>Bacteroidota</taxon>
        <taxon>Cytophagia</taxon>
        <taxon>Cytophagales</taxon>
        <taxon>Cytophagaceae</taxon>
        <taxon>Spirosoma</taxon>
    </lineage>
</organism>
<keyword evidence="2" id="KW-0808">Transferase</keyword>
<evidence type="ECO:0000259" key="1">
    <source>
        <dbReference type="Pfam" id="PF01909"/>
    </source>
</evidence>
<name>A0A4Q2ULM1_9BACT</name>
<keyword evidence="3" id="KW-1185">Reference proteome</keyword>
<dbReference type="InterPro" id="IPR043519">
    <property type="entry name" value="NT_sf"/>
</dbReference>
<dbReference type="CDD" id="cd05403">
    <property type="entry name" value="NT_KNTase_like"/>
    <property type="match status" value="1"/>
</dbReference>
<reference evidence="2 3" key="1">
    <citation type="submission" date="2019-01" db="EMBL/GenBank/DDBJ databases">
        <title>Spirosoma flava sp. nov., a propanil-degrading bacterium isolated from herbicide-contaminated soil.</title>
        <authorList>
            <person name="Zhang L."/>
            <person name="Jiang J.-D."/>
        </authorList>
    </citation>
    <scope>NUCLEOTIDE SEQUENCE [LARGE SCALE GENOMIC DNA]</scope>
    <source>
        <strain evidence="2 3">TY50</strain>
    </source>
</reference>
<dbReference type="AlphaFoldDB" id="A0A4Q2ULM1"/>
<dbReference type="SUPFAM" id="SSF81301">
    <property type="entry name" value="Nucleotidyltransferase"/>
    <property type="match status" value="1"/>
</dbReference>
<dbReference type="EMBL" id="SBLB01000007">
    <property type="protein sequence ID" value="RYC67739.1"/>
    <property type="molecule type" value="Genomic_DNA"/>
</dbReference>
<feature type="domain" description="Polymerase nucleotidyl transferase" evidence="1">
    <location>
        <begin position="15"/>
        <end position="89"/>
    </location>
</feature>
<dbReference type="Proteomes" id="UP000290407">
    <property type="component" value="Unassembled WGS sequence"/>
</dbReference>